<feature type="compositionally biased region" description="Pro residues" evidence="1">
    <location>
        <begin position="294"/>
        <end position="306"/>
    </location>
</feature>
<dbReference type="PANTHER" id="PTHR15326">
    <property type="entry name" value="SPERMATOGENESIS-ASSOCIATED PROTEIN 2/TAMOZHENNIC"/>
    <property type="match status" value="1"/>
</dbReference>
<proteinExistence type="predicted"/>
<evidence type="ECO:0000313" key="3">
    <source>
        <dbReference type="EMBL" id="CAB3377685.1"/>
    </source>
</evidence>
<accession>A0A8S1DBW8</accession>
<feature type="region of interest" description="Disordered" evidence="1">
    <location>
        <begin position="343"/>
        <end position="382"/>
    </location>
</feature>
<feature type="compositionally biased region" description="Low complexity" evidence="1">
    <location>
        <begin position="271"/>
        <end position="293"/>
    </location>
</feature>
<reference evidence="3 4" key="1">
    <citation type="submission" date="2020-04" db="EMBL/GenBank/DDBJ databases">
        <authorList>
            <person name="Alioto T."/>
            <person name="Alioto T."/>
            <person name="Gomez Garrido J."/>
        </authorList>
    </citation>
    <scope>NUCLEOTIDE SEQUENCE [LARGE SCALE GENOMIC DNA]</scope>
</reference>
<feature type="compositionally biased region" description="Pro residues" evidence="1">
    <location>
        <begin position="346"/>
        <end position="358"/>
    </location>
</feature>
<dbReference type="InterPro" id="IPR048839">
    <property type="entry name" value="SPATA2_PUB-like"/>
</dbReference>
<evidence type="ECO:0000256" key="1">
    <source>
        <dbReference type="SAM" id="MobiDB-lite"/>
    </source>
</evidence>
<feature type="region of interest" description="Disordered" evidence="1">
    <location>
        <begin position="253"/>
        <end position="306"/>
    </location>
</feature>
<sequence length="404" mass="46795">MNGGRDDAFRTMYQLSPAQFSEKIARARGTADEGQIYSMQMLMENTNFEYITAEDGPLKIELRDKLQDLVESWVCSTPVSRKFYWYTIHMLVTRSLKAPQNVENPARKVADAFLALAKYAGNIFSNPWRPEFRQITLFGGFWYHEVGAVLDNPNWILSKLGYAPTRENEHIWELASDISVETLGEIHWASLDCFVAAVECQMISRILNSVLSQEPSVSLDEVLQYREAHVGSWEYAVQGLLYQARAQRYASHSQPYPYPLPHPPPPPPPQQQQHQPWYHQQQQQQQHHATQVPQVPPPPQVYCPPAAPHEEALYYNHLQHQQPAPQYYPATYQQQSPAYLAYQYPQPAPQPPPHPPPQQQQQHYAQPYYEQFDPYHPQPPVNQLEQMQIKEITRERAKLQKTSD</sequence>
<keyword evidence="4" id="KW-1185">Reference proteome</keyword>
<protein>
    <recommendedName>
        <fullName evidence="2">Spermatogenesis-associated protein 2 PUB-like domain-containing protein</fullName>
    </recommendedName>
</protein>
<name>A0A8S1DBW8_9INSE</name>
<dbReference type="AlphaFoldDB" id="A0A8S1DBW8"/>
<feature type="compositionally biased region" description="Low complexity" evidence="1">
    <location>
        <begin position="359"/>
        <end position="369"/>
    </location>
</feature>
<dbReference type="EMBL" id="CADEPI010000149">
    <property type="protein sequence ID" value="CAB3377685.1"/>
    <property type="molecule type" value="Genomic_DNA"/>
</dbReference>
<feature type="domain" description="Spermatogenesis-associated protein 2 PUB-like" evidence="2">
    <location>
        <begin position="107"/>
        <end position="220"/>
    </location>
</feature>
<organism evidence="3 4">
    <name type="scientific">Cloeon dipterum</name>
    <dbReference type="NCBI Taxonomy" id="197152"/>
    <lineage>
        <taxon>Eukaryota</taxon>
        <taxon>Metazoa</taxon>
        <taxon>Ecdysozoa</taxon>
        <taxon>Arthropoda</taxon>
        <taxon>Hexapoda</taxon>
        <taxon>Insecta</taxon>
        <taxon>Pterygota</taxon>
        <taxon>Palaeoptera</taxon>
        <taxon>Ephemeroptera</taxon>
        <taxon>Pisciforma</taxon>
        <taxon>Baetidae</taxon>
        <taxon>Cloeon</taxon>
    </lineage>
</organism>
<dbReference type="PANTHER" id="PTHR15326:SF2">
    <property type="entry name" value="PROTEIN TAMOZHENNIC"/>
    <property type="match status" value="1"/>
</dbReference>
<dbReference type="InterPro" id="IPR036339">
    <property type="entry name" value="PUB-like_dom_sf"/>
</dbReference>
<dbReference type="Pfam" id="PF21388">
    <property type="entry name" value="SPATA2_PUB-like"/>
    <property type="match status" value="1"/>
</dbReference>
<dbReference type="SUPFAM" id="SSF143503">
    <property type="entry name" value="PUG domain-like"/>
    <property type="match status" value="1"/>
</dbReference>
<dbReference type="GO" id="GO:0005737">
    <property type="term" value="C:cytoplasm"/>
    <property type="evidence" value="ECO:0007669"/>
    <property type="project" value="TreeGrafter"/>
</dbReference>
<dbReference type="Gene3D" id="1.20.58.2190">
    <property type="match status" value="1"/>
</dbReference>
<evidence type="ECO:0000259" key="2">
    <source>
        <dbReference type="Pfam" id="PF21388"/>
    </source>
</evidence>
<feature type="compositionally biased region" description="Pro residues" evidence="1">
    <location>
        <begin position="256"/>
        <end position="270"/>
    </location>
</feature>
<dbReference type="OrthoDB" id="9837000at2759"/>
<evidence type="ECO:0000313" key="4">
    <source>
        <dbReference type="Proteomes" id="UP000494165"/>
    </source>
</evidence>
<dbReference type="Proteomes" id="UP000494165">
    <property type="component" value="Unassembled WGS sequence"/>
</dbReference>
<gene>
    <name evidence="3" type="ORF">CLODIP_2_CD13616</name>
</gene>
<comment type="caution">
    <text evidence="3">The sequence shown here is derived from an EMBL/GenBank/DDBJ whole genome shotgun (WGS) entry which is preliminary data.</text>
</comment>